<evidence type="ECO:0000313" key="16">
    <source>
        <dbReference type="Proteomes" id="UP001175271"/>
    </source>
</evidence>
<evidence type="ECO:0000256" key="9">
    <source>
        <dbReference type="ARBA" id="ARBA00022824"/>
    </source>
</evidence>
<dbReference type="InterPro" id="IPR007130">
    <property type="entry name" value="DAGAT"/>
</dbReference>
<dbReference type="GO" id="GO:0006071">
    <property type="term" value="P:glycerol metabolic process"/>
    <property type="evidence" value="ECO:0007669"/>
    <property type="project" value="UniProtKB-KW"/>
</dbReference>
<dbReference type="GO" id="GO:0019432">
    <property type="term" value="P:triglyceride biosynthetic process"/>
    <property type="evidence" value="ECO:0007669"/>
    <property type="project" value="TreeGrafter"/>
</dbReference>
<keyword evidence="13" id="KW-0012">Acyltransferase</keyword>
<evidence type="ECO:0000256" key="13">
    <source>
        <dbReference type="ARBA" id="ARBA00023315"/>
    </source>
</evidence>
<comment type="pathway">
    <text evidence="2">Glycerolipid metabolism; triacylglycerol biosynthesis.</text>
</comment>
<dbReference type="Pfam" id="PF03982">
    <property type="entry name" value="DAGAT"/>
    <property type="match status" value="1"/>
</dbReference>
<dbReference type="PANTHER" id="PTHR12317:SF0">
    <property type="entry name" value="ACYLTRANSFERASE"/>
    <property type="match status" value="1"/>
</dbReference>
<evidence type="ECO:0000256" key="12">
    <source>
        <dbReference type="ARBA" id="ARBA00023136"/>
    </source>
</evidence>
<dbReference type="PANTHER" id="PTHR12317">
    <property type="entry name" value="DIACYLGLYCEROL O-ACYLTRANSFERASE"/>
    <property type="match status" value="1"/>
</dbReference>
<dbReference type="GO" id="GO:0005789">
    <property type="term" value="C:endoplasmic reticulum membrane"/>
    <property type="evidence" value="ECO:0007669"/>
    <property type="project" value="UniProtKB-SubCell"/>
</dbReference>
<keyword evidence="9 14" id="KW-0256">Endoplasmic reticulum</keyword>
<keyword evidence="8" id="KW-0319">Glycerol metabolism</keyword>
<comment type="similarity">
    <text evidence="4 14">Belongs to the diacylglycerol acyltransferase family.</text>
</comment>
<evidence type="ECO:0000256" key="1">
    <source>
        <dbReference type="ARBA" id="ARBA00004477"/>
    </source>
</evidence>
<evidence type="ECO:0000256" key="8">
    <source>
        <dbReference type="ARBA" id="ARBA00022798"/>
    </source>
</evidence>
<evidence type="ECO:0000256" key="4">
    <source>
        <dbReference type="ARBA" id="ARBA00005420"/>
    </source>
</evidence>
<dbReference type="GO" id="GO:0004144">
    <property type="term" value="F:diacylglycerol O-acyltransferase activity"/>
    <property type="evidence" value="ECO:0007669"/>
    <property type="project" value="TreeGrafter"/>
</dbReference>
<evidence type="ECO:0000256" key="10">
    <source>
        <dbReference type="ARBA" id="ARBA00022989"/>
    </source>
</evidence>
<evidence type="ECO:0000256" key="14">
    <source>
        <dbReference type="RuleBase" id="RU367023"/>
    </source>
</evidence>
<keyword evidence="11" id="KW-0443">Lipid metabolism</keyword>
<evidence type="ECO:0000256" key="5">
    <source>
        <dbReference type="ARBA" id="ARBA00022516"/>
    </source>
</evidence>
<feature type="transmembrane region" description="Helical" evidence="14">
    <location>
        <begin position="12"/>
        <end position="32"/>
    </location>
</feature>
<keyword evidence="10 14" id="KW-1133">Transmembrane helix</keyword>
<comment type="pathway">
    <text evidence="3">Lipid metabolism.</text>
</comment>
<evidence type="ECO:0000256" key="6">
    <source>
        <dbReference type="ARBA" id="ARBA00022679"/>
    </source>
</evidence>
<sequence>MYLAPLNVPLHRRIETFCVLLFLSKFFGTALLSVLVPVYLIFFTPHWWLVGLYIVWYLYDYDTPYQGSRPYEWFRNLSLWTKTAEYFPAKLIKTSELSPKHNYIVGSHPHGIMSCGIILSWATGATGFTDIFPGISRRLVTLDINLLLPIRREFCMWMGFIPASREAITHNLNGETKGNAVAIVIGGAEEALDSNADNFNLTLKNRKGFVRIALETGSHLVPLYNFGETSLYTQISNNRGSLLRALQHAFKRICKFSPPIIHGRGIFNYCFGFMPYRVPIATVVGAPIVVDKVENPTTEQIDALHKKYCEALTQLFDTHKTKYGITKETKLNFV</sequence>
<comment type="caution">
    <text evidence="15">The sequence shown here is derived from an EMBL/GenBank/DDBJ whole genome shotgun (WGS) entry which is preliminary data.</text>
</comment>
<dbReference type="Proteomes" id="UP001175271">
    <property type="component" value="Unassembled WGS sequence"/>
</dbReference>
<dbReference type="EC" id="2.3.1.-" evidence="14"/>
<evidence type="ECO:0000256" key="11">
    <source>
        <dbReference type="ARBA" id="ARBA00023098"/>
    </source>
</evidence>
<accession>A0AA39LMD8</accession>
<dbReference type="AlphaFoldDB" id="A0AA39LMD8"/>
<keyword evidence="12 14" id="KW-0472">Membrane</keyword>
<dbReference type="CDD" id="cd07987">
    <property type="entry name" value="LPLAT_MGAT-like"/>
    <property type="match status" value="1"/>
</dbReference>
<keyword evidence="16" id="KW-1185">Reference proteome</keyword>
<comment type="subcellular location">
    <subcellularLocation>
        <location evidence="1 14">Endoplasmic reticulum membrane</location>
        <topology evidence="1 14">Multi-pass membrane protein</topology>
    </subcellularLocation>
</comment>
<keyword evidence="7 14" id="KW-0812">Transmembrane</keyword>
<dbReference type="EMBL" id="JAUCMV010000004">
    <property type="protein sequence ID" value="KAK0402543.1"/>
    <property type="molecule type" value="Genomic_DNA"/>
</dbReference>
<evidence type="ECO:0000256" key="2">
    <source>
        <dbReference type="ARBA" id="ARBA00004771"/>
    </source>
</evidence>
<proteinExistence type="inferred from homology"/>
<name>A0AA39LMD8_9BILA</name>
<gene>
    <name evidence="15" type="ORF">QR680_016393</name>
</gene>
<reference evidence="15" key="1">
    <citation type="submission" date="2023-06" db="EMBL/GenBank/DDBJ databases">
        <title>Genomic analysis of the entomopathogenic nematode Steinernema hermaphroditum.</title>
        <authorList>
            <person name="Schwarz E.M."/>
            <person name="Heppert J.K."/>
            <person name="Baniya A."/>
            <person name="Schwartz H.T."/>
            <person name="Tan C.-H."/>
            <person name="Antoshechkin I."/>
            <person name="Sternberg P.W."/>
            <person name="Goodrich-Blair H."/>
            <person name="Dillman A.R."/>
        </authorList>
    </citation>
    <scope>NUCLEOTIDE SEQUENCE</scope>
    <source>
        <strain evidence="15">PS9179</strain>
        <tissue evidence="15">Whole animal</tissue>
    </source>
</reference>
<evidence type="ECO:0000256" key="3">
    <source>
        <dbReference type="ARBA" id="ARBA00005189"/>
    </source>
</evidence>
<evidence type="ECO:0000256" key="7">
    <source>
        <dbReference type="ARBA" id="ARBA00022692"/>
    </source>
</evidence>
<evidence type="ECO:0000313" key="15">
    <source>
        <dbReference type="EMBL" id="KAK0402543.1"/>
    </source>
</evidence>
<comment type="caution">
    <text evidence="14">Lacks conserved residue(s) required for the propagation of feature annotation.</text>
</comment>
<keyword evidence="5" id="KW-0444">Lipid biosynthesis</keyword>
<organism evidence="15 16">
    <name type="scientific">Steinernema hermaphroditum</name>
    <dbReference type="NCBI Taxonomy" id="289476"/>
    <lineage>
        <taxon>Eukaryota</taxon>
        <taxon>Metazoa</taxon>
        <taxon>Ecdysozoa</taxon>
        <taxon>Nematoda</taxon>
        <taxon>Chromadorea</taxon>
        <taxon>Rhabditida</taxon>
        <taxon>Tylenchina</taxon>
        <taxon>Panagrolaimomorpha</taxon>
        <taxon>Strongyloidoidea</taxon>
        <taxon>Steinernematidae</taxon>
        <taxon>Steinernema</taxon>
    </lineage>
</organism>
<keyword evidence="6 14" id="KW-0808">Transferase</keyword>
<protein>
    <recommendedName>
        <fullName evidence="14">Acyltransferase</fullName>
        <ecNumber evidence="14">2.3.1.-</ecNumber>
    </recommendedName>
</protein>